<keyword evidence="2 5" id="KW-0808">Transferase</keyword>
<dbReference type="InterPro" id="IPR050559">
    <property type="entry name" value="P-Pant_transferase_sf"/>
</dbReference>
<proteinExistence type="inferred from homology"/>
<evidence type="ECO:0000313" key="6">
    <source>
        <dbReference type="Proteomes" id="UP001165653"/>
    </source>
</evidence>
<dbReference type="InterPro" id="IPR037143">
    <property type="entry name" value="4-PPantetheinyl_Trfase_dom_sf"/>
</dbReference>
<dbReference type="GO" id="GO:0016740">
    <property type="term" value="F:transferase activity"/>
    <property type="evidence" value="ECO:0007669"/>
    <property type="project" value="UniProtKB-KW"/>
</dbReference>
<dbReference type="SUPFAM" id="SSF56214">
    <property type="entry name" value="4'-phosphopantetheinyl transferase"/>
    <property type="match status" value="2"/>
</dbReference>
<dbReference type="Gene3D" id="3.90.470.20">
    <property type="entry name" value="4'-phosphopantetheinyl transferase domain"/>
    <property type="match status" value="2"/>
</dbReference>
<reference evidence="5" key="1">
    <citation type="submission" date="2022-10" db="EMBL/GenBank/DDBJ databases">
        <title>Luteolibacter sp. GHJ8, whole genome shotgun sequencing project.</title>
        <authorList>
            <person name="Zhao G."/>
            <person name="Shen L."/>
        </authorList>
    </citation>
    <scope>NUCLEOTIDE SEQUENCE</scope>
    <source>
        <strain evidence="5">GHJ8</strain>
    </source>
</reference>
<evidence type="ECO:0000256" key="1">
    <source>
        <dbReference type="ARBA" id="ARBA00010990"/>
    </source>
</evidence>
<accession>A0ABT3G5P7</accession>
<dbReference type="EMBL" id="JAPDDR010000006">
    <property type="protein sequence ID" value="MCW1914555.1"/>
    <property type="molecule type" value="Genomic_DNA"/>
</dbReference>
<evidence type="ECO:0000313" key="5">
    <source>
        <dbReference type="EMBL" id="MCW1914555.1"/>
    </source>
</evidence>
<dbReference type="PANTHER" id="PTHR12215:SF10">
    <property type="entry name" value="L-AMINOADIPATE-SEMIALDEHYDE DEHYDROGENASE-PHOSPHOPANTETHEINYL TRANSFERASE"/>
    <property type="match status" value="1"/>
</dbReference>
<evidence type="ECO:0000256" key="2">
    <source>
        <dbReference type="ARBA" id="ARBA00022679"/>
    </source>
</evidence>
<dbReference type="Proteomes" id="UP001165653">
    <property type="component" value="Unassembled WGS sequence"/>
</dbReference>
<evidence type="ECO:0000259" key="3">
    <source>
        <dbReference type="Pfam" id="PF01648"/>
    </source>
</evidence>
<feature type="domain" description="4'-phosphopantetheinyl transferase N-terminal" evidence="4">
    <location>
        <begin position="25"/>
        <end position="102"/>
    </location>
</feature>
<organism evidence="5 6">
    <name type="scientific">Luteolibacter rhizosphaerae</name>
    <dbReference type="NCBI Taxonomy" id="2989719"/>
    <lineage>
        <taxon>Bacteria</taxon>
        <taxon>Pseudomonadati</taxon>
        <taxon>Verrucomicrobiota</taxon>
        <taxon>Verrucomicrobiia</taxon>
        <taxon>Verrucomicrobiales</taxon>
        <taxon>Verrucomicrobiaceae</taxon>
        <taxon>Luteolibacter</taxon>
    </lineage>
</organism>
<dbReference type="InterPro" id="IPR055066">
    <property type="entry name" value="AASDHPPT_N"/>
</dbReference>
<name>A0ABT3G5P7_9BACT</name>
<dbReference type="Pfam" id="PF22624">
    <property type="entry name" value="AASDHPPT_N"/>
    <property type="match status" value="1"/>
</dbReference>
<comment type="similarity">
    <text evidence="1">Belongs to the P-Pant transferase superfamily. Gsp/Sfp/HetI/AcpT family.</text>
</comment>
<dbReference type="RefSeq" id="WP_264514088.1">
    <property type="nucleotide sequence ID" value="NZ_JAPDDR010000006.1"/>
</dbReference>
<dbReference type="PANTHER" id="PTHR12215">
    <property type="entry name" value="PHOSPHOPANTETHEINE TRANSFERASE"/>
    <property type="match status" value="1"/>
</dbReference>
<comment type="caution">
    <text evidence="5">The sequence shown here is derived from an EMBL/GenBank/DDBJ whole genome shotgun (WGS) entry which is preliminary data.</text>
</comment>
<gene>
    <name evidence="5" type="ORF">OJ996_13280</name>
</gene>
<sequence length="221" mass="24073">MSNKYPAPGSVIVHVVDPAKVRGARLNRAEEELAGRFCFEKDAARWRACRSALRMILGEILEGPPEELVLETGEYGKPALAKPHQGLHFNLSHCDDLALIALSMEGEIGVDIEPADRGTSLLGCEASFCHPEEIAGLPLEKDRRALALIDLWTRKEALLKALGTGMSLAPETVSLADPTAPHPRLLGFGVRRLHHPALERHIAHLAAPHACTEAEIRIFQG</sequence>
<dbReference type="Pfam" id="PF01648">
    <property type="entry name" value="ACPS"/>
    <property type="match status" value="1"/>
</dbReference>
<feature type="domain" description="4'-phosphopantetheinyl transferase" evidence="3">
    <location>
        <begin position="108"/>
        <end position="192"/>
    </location>
</feature>
<protein>
    <submittedName>
        <fullName evidence="5">4'-phosphopantetheinyl transferase superfamily protein</fullName>
    </submittedName>
</protein>
<keyword evidence="6" id="KW-1185">Reference proteome</keyword>
<dbReference type="InterPro" id="IPR008278">
    <property type="entry name" value="4-PPantetheinyl_Trfase_dom"/>
</dbReference>
<evidence type="ECO:0000259" key="4">
    <source>
        <dbReference type="Pfam" id="PF22624"/>
    </source>
</evidence>